<dbReference type="EMBL" id="GBZX01000148">
    <property type="protein sequence ID" value="JAG92592.1"/>
    <property type="molecule type" value="mRNA"/>
</dbReference>
<keyword evidence="1" id="KW-0732">Signal</keyword>
<protein>
    <submittedName>
        <fullName evidence="2">Putative m13 family peptidase</fullName>
    </submittedName>
</protein>
<feature type="signal peptide" evidence="1">
    <location>
        <begin position="1"/>
        <end position="20"/>
    </location>
</feature>
<sequence>MVNLHLVTFILLCACGPLGGIPQGRSETSETTASDDICSALCSAQGSHIISQGTQNEGIPPCENFYRHVCPKYQLQEEEDAYFYEESSESADSLKKELYQKLKGILQSNSLQSEHLGAVKGPEEQESKVVKDLAVELYNACKSDKGNKNIRKVIKAVNEMLGTFGLDGWPFTTTTHDTYADVLEKTGLRPLATIAAAPNERKSKYMLTMNIPWTRFSPDPIVLAEKEKHEEK</sequence>
<evidence type="ECO:0000313" key="2">
    <source>
        <dbReference type="EMBL" id="JAG92592.1"/>
    </source>
</evidence>
<evidence type="ECO:0000256" key="1">
    <source>
        <dbReference type="SAM" id="SignalP"/>
    </source>
</evidence>
<dbReference type="AlphaFoldDB" id="A0A0C9SEE3"/>
<reference evidence="2" key="1">
    <citation type="journal article" date="2015" name="PLoS ONE">
        <title>An Insight into the Sialome of the Lone Star Tick, Amblyomma americanum, with a Glimpse on Its Time Dependent Gene Expression.</title>
        <authorList>
            <person name="Karim S."/>
            <person name="Ribeiro J.M."/>
        </authorList>
    </citation>
    <scope>NUCLEOTIDE SEQUENCE</scope>
    <source>
        <tissue evidence="2">Salivary gland</tissue>
    </source>
</reference>
<accession>A0A0C9SEE3</accession>
<organism evidence="2">
    <name type="scientific">Amblyomma americanum</name>
    <name type="common">Lone star tick</name>
    <dbReference type="NCBI Taxonomy" id="6943"/>
    <lineage>
        <taxon>Eukaryota</taxon>
        <taxon>Metazoa</taxon>
        <taxon>Ecdysozoa</taxon>
        <taxon>Arthropoda</taxon>
        <taxon>Chelicerata</taxon>
        <taxon>Arachnida</taxon>
        <taxon>Acari</taxon>
        <taxon>Parasitiformes</taxon>
        <taxon>Ixodida</taxon>
        <taxon>Ixodoidea</taxon>
        <taxon>Ixodidae</taxon>
        <taxon>Amblyomminae</taxon>
        <taxon>Amblyomma</taxon>
    </lineage>
</organism>
<feature type="chain" id="PRO_5002202805" evidence="1">
    <location>
        <begin position="21"/>
        <end position="232"/>
    </location>
</feature>
<proteinExistence type="evidence at transcript level"/>
<name>A0A0C9SEE3_AMBAM</name>
<dbReference type="SUPFAM" id="SSF55486">
    <property type="entry name" value="Metalloproteases ('zincins'), catalytic domain"/>
    <property type="match status" value="1"/>
</dbReference>